<accession>A0ABQ5U7M4</accession>
<feature type="region of interest" description="A; substrate-binding" evidence="5">
    <location>
        <begin position="1"/>
        <end position="328"/>
    </location>
</feature>
<dbReference type="SUPFAM" id="SSF55874">
    <property type="entry name" value="ATPase domain of HSP90 chaperone/DNA topoisomerase II/histidine kinase"/>
    <property type="match status" value="1"/>
</dbReference>
<organism evidence="7 8">
    <name type="scientific">Sneathiella chinensis</name>
    <dbReference type="NCBI Taxonomy" id="349750"/>
    <lineage>
        <taxon>Bacteria</taxon>
        <taxon>Pseudomonadati</taxon>
        <taxon>Pseudomonadota</taxon>
        <taxon>Alphaproteobacteria</taxon>
        <taxon>Sneathiellales</taxon>
        <taxon>Sneathiellaceae</taxon>
        <taxon>Sneathiella</taxon>
    </lineage>
</organism>
<comment type="function">
    <text evidence="5">Molecular chaperone. Has ATPase activity.</text>
</comment>
<evidence type="ECO:0000313" key="8">
    <source>
        <dbReference type="Proteomes" id="UP001161409"/>
    </source>
</evidence>
<dbReference type="Gene3D" id="1.20.120.790">
    <property type="entry name" value="Heat shock protein 90, C-terminal domain"/>
    <property type="match status" value="1"/>
</dbReference>
<gene>
    <name evidence="5 7" type="primary">htpG</name>
    <name evidence="7" type="ORF">GCM10007924_30230</name>
</gene>
<keyword evidence="2 5" id="KW-0547">Nucleotide-binding</keyword>
<dbReference type="PIRSF" id="PIRSF002583">
    <property type="entry name" value="Hsp90"/>
    <property type="match status" value="1"/>
</dbReference>
<dbReference type="Pfam" id="PF00183">
    <property type="entry name" value="HSP90"/>
    <property type="match status" value="1"/>
</dbReference>
<dbReference type="InterPro" id="IPR037196">
    <property type="entry name" value="HSP90_C"/>
</dbReference>
<dbReference type="InterPro" id="IPR020575">
    <property type="entry name" value="Hsp90_N"/>
</dbReference>
<evidence type="ECO:0000256" key="4">
    <source>
        <dbReference type="ARBA" id="ARBA00023186"/>
    </source>
</evidence>
<dbReference type="InterPro" id="IPR001404">
    <property type="entry name" value="Hsp90_fam"/>
</dbReference>
<dbReference type="SMART" id="SM00387">
    <property type="entry name" value="HATPase_c"/>
    <property type="match status" value="1"/>
</dbReference>
<dbReference type="Gene3D" id="3.30.565.10">
    <property type="entry name" value="Histidine kinase-like ATPase, C-terminal domain"/>
    <property type="match status" value="1"/>
</dbReference>
<dbReference type="RefSeq" id="WP_169562060.1">
    <property type="nucleotide sequence ID" value="NZ_BSNF01000010.1"/>
</dbReference>
<comment type="similarity">
    <text evidence="1 5">Belongs to the heat shock protein 90 family.</text>
</comment>
<feature type="domain" description="Histidine kinase/HSP90-like ATPase" evidence="6">
    <location>
        <begin position="26"/>
        <end position="181"/>
    </location>
</feature>
<reference evidence="7" key="2">
    <citation type="submission" date="2023-01" db="EMBL/GenBank/DDBJ databases">
        <title>Draft genome sequence of Sneathiella chinensis strain NBRC 103408.</title>
        <authorList>
            <person name="Sun Q."/>
            <person name="Mori K."/>
        </authorList>
    </citation>
    <scope>NUCLEOTIDE SEQUENCE</scope>
    <source>
        <strain evidence="7">NBRC 103408</strain>
    </source>
</reference>
<comment type="subunit">
    <text evidence="5">Homodimer.</text>
</comment>
<keyword evidence="5" id="KW-0963">Cytoplasm</keyword>
<keyword evidence="4 5" id="KW-0143">Chaperone</keyword>
<comment type="caution">
    <text evidence="7">The sequence shown here is derived from an EMBL/GenBank/DDBJ whole genome shotgun (WGS) entry which is preliminary data.</text>
</comment>
<dbReference type="Gene3D" id="3.30.230.80">
    <property type="match status" value="1"/>
</dbReference>
<dbReference type="Gene3D" id="3.40.50.11260">
    <property type="match status" value="1"/>
</dbReference>
<dbReference type="CDD" id="cd16927">
    <property type="entry name" value="HATPase_Hsp90-like"/>
    <property type="match status" value="1"/>
</dbReference>
<dbReference type="Proteomes" id="UP001161409">
    <property type="component" value="Unassembled WGS sequence"/>
</dbReference>
<dbReference type="PANTHER" id="PTHR11528">
    <property type="entry name" value="HEAT SHOCK PROTEIN 90 FAMILY MEMBER"/>
    <property type="match status" value="1"/>
</dbReference>
<evidence type="ECO:0000256" key="2">
    <source>
        <dbReference type="ARBA" id="ARBA00022741"/>
    </source>
</evidence>
<dbReference type="SUPFAM" id="SSF54211">
    <property type="entry name" value="Ribosomal protein S5 domain 2-like"/>
    <property type="match status" value="1"/>
</dbReference>
<protein>
    <recommendedName>
        <fullName evidence="5">Chaperone protein HtpG</fullName>
    </recommendedName>
    <alternativeName>
        <fullName evidence="5">Heat shock protein HtpG</fullName>
    </alternativeName>
    <alternativeName>
        <fullName evidence="5">High temperature protein G</fullName>
    </alternativeName>
</protein>
<evidence type="ECO:0000256" key="3">
    <source>
        <dbReference type="ARBA" id="ARBA00022840"/>
    </source>
</evidence>
<reference evidence="7" key="1">
    <citation type="journal article" date="2014" name="Int. J. Syst. Evol. Microbiol.">
        <title>Complete genome of a new Firmicutes species belonging to the dominant human colonic microbiota ('Ruminococcus bicirculans') reveals two chromosomes and a selective capacity to utilize plant glucans.</title>
        <authorList>
            <consortium name="NISC Comparative Sequencing Program"/>
            <person name="Wegmann U."/>
            <person name="Louis P."/>
            <person name="Goesmann A."/>
            <person name="Henrissat B."/>
            <person name="Duncan S.H."/>
            <person name="Flint H.J."/>
        </authorList>
    </citation>
    <scope>NUCLEOTIDE SEQUENCE</scope>
    <source>
        <strain evidence="7">NBRC 103408</strain>
    </source>
</reference>
<name>A0ABQ5U7M4_9PROT</name>
<proteinExistence type="inferred from homology"/>
<dbReference type="EMBL" id="BSNF01000010">
    <property type="protein sequence ID" value="GLQ07801.1"/>
    <property type="molecule type" value="Genomic_DNA"/>
</dbReference>
<feature type="region of interest" description="B" evidence="5">
    <location>
        <begin position="329"/>
        <end position="544"/>
    </location>
</feature>
<keyword evidence="8" id="KW-1185">Reference proteome</keyword>
<evidence type="ECO:0000259" key="6">
    <source>
        <dbReference type="SMART" id="SM00387"/>
    </source>
</evidence>
<dbReference type="PROSITE" id="PS00298">
    <property type="entry name" value="HSP90"/>
    <property type="match status" value="1"/>
</dbReference>
<feature type="region of interest" description="C" evidence="5">
    <location>
        <begin position="545"/>
        <end position="624"/>
    </location>
</feature>
<evidence type="ECO:0000256" key="5">
    <source>
        <dbReference type="HAMAP-Rule" id="MF_00505"/>
    </source>
</evidence>
<evidence type="ECO:0000256" key="1">
    <source>
        <dbReference type="ARBA" id="ARBA00008239"/>
    </source>
</evidence>
<evidence type="ECO:0000313" key="7">
    <source>
        <dbReference type="EMBL" id="GLQ07801.1"/>
    </source>
</evidence>
<dbReference type="NCBIfam" id="NF003555">
    <property type="entry name" value="PRK05218.1"/>
    <property type="match status" value="1"/>
</dbReference>
<keyword evidence="3 5" id="KW-0067">ATP-binding</keyword>
<dbReference type="PRINTS" id="PR00775">
    <property type="entry name" value="HEATSHOCK90"/>
</dbReference>
<sequence>MTEKTHEFQAEVAKLLHIVAHSLYSQKEIFLRELVSNSSDACDRLRYAALTAPDLIEDDPDFKVVLEIDKEARTLTISDNGIGMTEQEMIDNLGTIARSGTSNFVKDLNEDAAKDVSVIGQFGVGFYSSFMVADKVTVTSRKAGSDTAHTWSSDGHGSFTIDTAERAGRGTTIVLHMKEDAAEYLDPHRVRSVVKTYADHIALPVILKATEEDGEDETLNTASALWTRPKSEISDEQYTEFYHHVAHAFDTPWITLHSKVEGVIEYSLLLFIPEQRPFDLFNPERSSKLQLYVKRVFITDECEELIPPYLRFLRGIVDSEDLPLNVSREMLQNNPVLRKIRSGLVKKVLGELEKRASKDTDGYLAFWSNFGAVLKEGIYEDMENSDRILKLARFHSTASDTPISLADYVSRMKDGQEALYYISGDDLNALRKSPQIEGFKAKGIEVLLLDDAVDNFWLSRQSEFDGKPFKSVTRGSADLDKVKSAEEDDKEDTQEESRNLSTLIACFKTALEGQVKDVRESVRLTDSPVCLVADDGDMDIHLEKMLKAHNQFDGAASQRIMEINPKHELILKLAEKLDQDSNQSDVAEDAALLLLDQAHIVEGDPISDPVAFSQRMARFMTSGL</sequence>
<keyword evidence="5" id="KW-0346">Stress response</keyword>
<dbReference type="InterPro" id="IPR003594">
    <property type="entry name" value="HATPase_dom"/>
</dbReference>
<dbReference type="SUPFAM" id="SSF110942">
    <property type="entry name" value="HSP90 C-terminal domain"/>
    <property type="match status" value="1"/>
</dbReference>
<comment type="subcellular location">
    <subcellularLocation>
        <location evidence="5">Cytoplasm</location>
    </subcellularLocation>
</comment>
<dbReference type="InterPro" id="IPR020568">
    <property type="entry name" value="Ribosomal_Su5_D2-typ_SF"/>
</dbReference>
<dbReference type="HAMAP" id="MF_00505">
    <property type="entry name" value="HSP90"/>
    <property type="match status" value="1"/>
</dbReference>
<dbReference type="Pfam" id="PF13589">
    <property type="entry name" value="HATPase_c_3"/>
    <property type="match status" value="1"/>
</dbReference>
<dbReference type="InterPro" id="IPR019805">
    <property type="entry name" value="Heat_shock_protein_90_CS"/>
</dbReference>
<dbReference type="InterPro" id="IPR036890">
    <property type="entry name" value="HATPase_C_sf"/>
</dbReference>